<proteinExistence type="predicted"/>
<sequence length="188" mass="21196">MELLYKGFPELVDRLPPEIGDIPGPQPTLYIGTNIIDILNFEEETPKKSDAANGNSNEFGGLRVILVRDEETRDRLRSELGTSSLVLTILQSKGMEFDDVLLYDFLSTSPYSYKLNMLEELLKRRHHTDSHQKDNSGHGGGIEDGGESKYEWSSGPARGRNSSAYRMSQAEWTKDNIVSNCPYYNNIC</sequence>
<evidence type="ECO:0000313" key="3">
    <source>
        <dbReference type="Proteomes" id="UP000276215"/>
    </source>
</evidence>
<gene>
    <name evidence="2" type="ORF">L873DRAFT_637474</name>
</gene>
<dbReference type="AlphaFoldDB" id="A0A3N4JTV8"/>
<dbReference type="InterPro" id="IPR039904">
    <property type="entry name" value="TRANK1"/>
</dbReference>
<dbReference type="Proteomes" id="UP000276215">
    <property type="component" value="Unassembled WGS sequence"/>
</dbReference>
<dbReference type="PANTHER" id="PTHR21529:SF4">
    <property type="entry name" value="TPR AND ANKYRIN REPEAT-CONTAINING PROTEIN 1"/>
    <property type="match status" value="1"/>
</dbReference>
<evidence type="ECO:0000256" key="1">
    <source>
        <dbReference type="SAM" id="MobiDB-lite"/>
    </source>
</evidence>
<evidence type="ECO:0000313" key="2">
    <source>
        <dbReference type="EMBL" id="RPB01627.1"/>
    </source>
</evidence>
<name>A0A3N4JTV8_9PEZI</name>
<dbReference type="OrthoDB" id="2426521at2759"/>
<keyword evidence="3" id="KW-1185">Reference proteome</keyword>
<dbReference type="EMBL" id="ML120372">
    <property type="protein sequence ID" value="RPB01627.1"/>
    <property type="molecule type" value="Genomic_DNA"/>
</dbReference>
<dbReference type="PANTHER" id="PTHR21529">
    <property type="entry name" value="MAMMARY TURMOR VIRUS RECEPTOR HOMOLOG 1, 2 MTVR1, 2"/>
    <property type="match status" value="1"/>
</dbReference>
<accession>A0A3N4JTV8</accession>
<organism evidence="2 3">
    <name type="scientific">Choiromyces venosus 120613-1</name>
    <dbReference type="NCBI Taxonomy" id="1336337"/>
    <lineage>
        <taxon>Eukaryota</taxon>
        <taxon>Fungi</taxon>
        <taxon>Dikarya</taxon>
        <taxon>Ascomycota</taxon>
        <taxon>Pezizomycotina</taxon>
        <taxon>Pezizomycetes</taxon>
        <taxon>Pezizales</taxon>
        <taxon>Tuberaceae</taxon>
        <taxon>Choiromyces</taxon>
    </lineage>
</organism>
<protein>
    <submittedName>
        <fullName evidence="2">Uncharacterized protein</fullName>
    </submittedName>
</protein>
<feature type="region of interest" description="Disordered" evidence="1">
    <location>
        <begin position="126"/>
        <end position="157"/>
    </location>
</feature>
<reference evidence="2 3" key="1">
    <citation type="journal article" date="2018" name="Nat. Ecol. Evol.">
        <title>Pezizomycetes genomes reveal the molecular basis of ectomycorrhizal truffle lifestyle.</title>
        <authorList>
            <person name="Murat C."/>
            <person name="Payen T."/>
            <person name="Noel B."/>
            <person name="Kuo A."/>
            <person name="Morin E."/>
            <person name="Chen J."/>
            <person name="Kohler A."/>
            <person name="Krizsan K."/>
            <person name="Balestrini R."/>
            <person name="Da Silva C."/>
            <person name="Montanini B."/>
            <person name="Hainaut M."/>
            <person name="Levati E."/>
            <person name="Barry K.W."/>
            <person name="Belfiori B."/>
            <person name="Cichocki N."/>
            <person name="Clum A."/>
            <person name="Dockter R.B."/>
            <person name="Fauchery L."/>
            <person name="Guy J."/>
            <person name="Iotti M."/>
            <person name="Le Tacon F."/>
            <person name="Lindquist E.A."/>
            <person name="Lipzen A."/>
            <person name="Malagnac F."/>
            <person name="Mello A."/>
            <person name="Molinier V."/>
            <person name="Miyauchi S."/>
            <person name="Poulain J."/>
            <person name="Riccioni C."/>
            <person name="Rubini A."/>
            <person name="Sitrit Y."/>
            <person name="Splivallo R."/>
            <person name="Traeger S."/>
            <person name="Wang M."/>
            <person name="Zifcakova L."/>
            <person name="Wipf D."/>
            <person name="Zambonelli A."/>
            <person name="Paolocci F."/>
            <person name="Nowrousian M."/>
            <person name="Ottonello S."/>
            <person name="Baldrian P."/>
            <person name="Spatafora J.W."/>
            <person name="Henrissat B."/>
            <person name="Nagy L.G."/>
            <person name="Aury J.M."/>
            <person name="Wincker P."/>
            <person name="Grigoriev I.V."/>
            <person name="Bonfante P."/>
            <person name="Martin F.M."/>
        </authorList>
    </citation>
    <scope>NUCLEOTIDE SEQUENCE [LARGE SCALE GENOMIC DNA]</scope>
    <source>
        <strain evidence="2 3">120613-1</strain>
    </source>
</reference>
<dbReference type="STRING" id="1336337.A0A3N4JTV8"/>